<evidence type="ECO:0000313" key="3">
    <source>
        <dbReference type="Proteomes" id="UP000590749"/>
    </source>
</evidence>
<dbReference type="EC" id="3.1.4.46" evidence="2"/>
<accession>A0A7W5FC91</accession>
<dbReference type="PROSITE" id="PS51704">
    <property type="entry name" value="GP_PDE"/>
    <property type="match status" value="1"/>
</dbReference>
<dbReference type="Proteomes" id="UP000590749">
    <property type="component" value="Unassembled WGS sequence"/>
</dbReference>
<dbReference type="InterPro" id="IPR017946">
    <property type="entry name" value="PLC-like_Pdiesterase_TIM-brl"/>
</dbReference>
<dbReference type="AlphaFoldDB" id="A0A7W5FC91"/>
<dbReference type="InterPro" id="IPR030395">
    <property type="entry name" value="GP_PDE_dom"/>
</dbReference>
<dbReference type="Pfam" id="PF03009">
    <property type="entry name" value="GDPD"/>
    <property type="match status" value="1"/>
</dbReference>
<protein>
    <submittedName>
        <fullName evidence="2">Glycerophosphoryl diester phosphodiesterase</fullName>
        <ecNumber evidence="2">3.1.4.46</ecNumber>
    </submittedName>
</protein>
<dbReference type="SUPFAM" id="SSF51695">
    <property type="entry name" value="PLC-like phosphodiesterases"/>
    <property type="match status" value="1"/>
</dbReference>
<gene>
    <name evidence="2" type="ORF">FHR83_000630</name>
</gene>
<dbReference type="GO" id="GO:0008889">
    <property type="term" value="F:glycerophosphodiester phosphodiesterase activity"/>
    <property type="evidence" value="ECO:0007669"/>
    <property type="project" value="UniProtKB-EC"/>
</dbReference>
<comment type="caution">
    <text evidence="2">The sequence shown here is derived from an EMBL/GenBank/DDBJ whole genome shotgun (WGS) entry which is preliminary data.</text>
</comment>
<keyword evidence="2" id="KW-0378">Hydrolase</keyword>
<dbReference type="EMBL" id="JACHXF010000001">
    <property type="protein sequence ID" value="MBB3092996.1"/>
    <property type="molecule type" value="Genomic_DNA"/>
</dbReference>
<feature type="domain" description="GP-PDE" evidence="1">
    <location>
        <begin position="7"/>
        <end position="243"/>
    </location>
</feature>
<dbReference type="GO" id="GO:0006629">
    <property type="term" value="P:lipid metabolic process"/>
    <property type="evidence" value="ECO:0007669"/>
    <property type="project" value="InterPro"/>
</dbReference>
<reference evidence="2 3" key="1">
    <citation type="submission" date="2020-08" db="EMBL/GenBank/DDBJ databases">
        <title>Genomic Encyclopedia of Type Strains, Phase III (KMG-III): the genomes of soil and plant-associated and newly described type strains.</title>
        <authorList>
            <person name="Whitman W."/>
        </authorList>
    </citation>
    <scope>NUCLEOTIDE SEQUENCE [LARGE SCALE GENOMIC DNA]</scope>
    <source>
        <strain evidence="2 3">CECT 3287</strain>
    </source>
</reference>
<keyword evidence="3" id="KW-1185">Reference proteome</keyword>
<evidence type="ECO:0000259" key="1">
    <source>
        <dbReference type="PROSITE" id="PS51704"/>
    </source>
</evidence>
<dbReference type="PANTHER" id="PTHR46211:SF1">
    <property type="entry name" value="GLYCEROPHOSPHODIESTER PHOSPHODIESTERASE, CYTOPLASMIC"/>
    <property type="match status" value="1"/>
</dbReference>
<dbReference type="RefSeq" id="WP_183216300.1">
    <property type="nucleotide sequence ID" value="NZ_BMPW01000001.1"/>
</dbReference>
<dbReference type="Gene3D" id="3.20.20.190">
    <property type="entry name" value="Phosphatidylinositol (PI) phosphodiesterase"/>
    <property type="match status" value="1"/>
</dbReference>
<proteinExistence type="predicted"/>
<evidence type="ECO:0000313" key="2">
    <source>
        <dbReference type="EMBL" id="MBB3092996.1"/>
    </source>
</evidence>
<name>A0A7W5FC91_9ACTN</name>
<sequence length="246" mass="26332">MPARAAVHRVAHRGYSTVAPENTLPAFAAALRAGATFVEFDVRVTRDAVPVVIHDRTVDRTTNGSGRVWDLTYDEIAELDAGSWFGAGFTGLRVPTLAETLDLLAPGPAEILVEIKPPATLDEVKSIVAQLAERDLLGRSVLQSFDADVVRKVRDVAPEVRRGLLLFRFDAETVELSRELGVTCTNPSVEDVLHGPETMAGLAAAGIGVMPWTPNDMAQWRPLVDAGVSGLITDLVGELTGWAGAE</sequence>
<organism evidence="2 3">
    <name type="scientific">Actinoplanes campanulatus</name>
    <dbReference type="NCBI Taxonomy" id="113559"/>
    <lineage>
        <taxon>Bacteria</taxon>
        <taxon>Bacillati</taxon>
        <taxon>Actinomycetota</taxon>
        <taxon>Actinomycetes</taxon>
        <taxon>Micromonosporales</taxon>
        <taxon>Micromonosporaceae</taxon>
        <taxon>Actinoplanes</taxon>
    </lineage>
</organism>
<dbReference type="PROSITE" id="PS50007">
    <property type="entry name" value="PIPLC_X_DOMAIN"/>
    <property type="match status" value="1"/>
</dbReference>
<dbReference type="PANTHER" id="PTHR46211">
    <property type="entry name" value="GLYCEROPHOSPHORYL DIESTER PHOSPHODIESTERASE"/>
    <property type="match status" value="1"/>
</dbReference>